<evidence type="ECO:0000313" key="1">
    <source>
        <dbReference type="EMBL" id="SEG44619.1"/>
    </source>
</evidence>
<reference evidence="2" key="1">
    <citation type="submission" date="2016-10" db="EMBL/GenBank/DDBJ databases">
        <authorList>
            <person name="Varghese N."/>
            <person name="Submissions S."/>
        </authorList>
    </citation>
    <scope>NUCLEOTIDE SEQUENCE [LARGE SCALE GENOMIC DNA]</scope>
    <source>
        <strain evidence="2">CGMCC 1.9230</strain>
    </source>
</reference>
<name>A0A1H6A7A2_9FLAO</name>
<dbReference type="RefSeq" id="WP_104000750.1">
    <property type="nucleotide sequence ID" value="NZ_FNVP01000014.1"/>
</dbReference>
<gene>
    <name evidence="1" type="ORF">SAMN04488130_11423</name>
</gene>
<protein>
    <submittedName>
        <fullName evidence="1">Uncharacterized protein</fullName>
    </submittedName>
</protein>
<dbReference type="EMBL" id="FNVP01000014">
    <property type="protein sequence ID" value="SEG44619.1"/>
    <property type="molecule type" value="Genomic_DNA"/>
</dbReference>
<organism evidence="1 2">
    <name type="scientific">Flavobacterium urumqiense</name>
    <dbReference type="NCBI Taxonomy" id="935224"/>
    <lineage>
        <taxon>Bacteria</taxon>
        <taxon>Pseudomonadati</taxon>
        <taxon>Bacteroidota</taxon>
        <taxon>Flavobacteriia</taxon>
        <taxon>Flavobacteriales</taxon>
        <taxon>Flavobacteriaceae</taxon>
        <taxon>Flavobacterium</taxon>
    </lineage>
</organism>
<evidence type="ECO:0000313" key="2">
    <source>
        <dbReference type="Proteomes" id="UP000236737"/>
    </source>
</evidence>
<proteinExistence type="predicted"/>
<sequence length="68" mass="7975">MNDTKAVLFAIPEKLKCEQITKILFLIKCNYEGIKVQKKVIDFAKVFDAYIDAFREEFQKSIKDKDIT</sequence>
<keyword evidence="2" id="KW-1185">Reference proteome</keyword>
<accession>A0A1H6A7A2</accession>
<dbReference type="Proteomes" id="UP000236737">
    <property type="component" value="Unassembled WGS sequence"/>
</dbReference>
<dbReference type="AlphaFoldDB" id="A0A1H6A7A2"/>